<dbReference type="Gene3D" id="3.40.50.720">
    <property type="entry name" value="NAD(P)-binding Rossmann-like Domain"/>
    <property type="match status" value="1"/>
</dbReference>
<dbReference type="InterPro" id="IPR036291">
    <property type="entry name" value="NAD(P)-bd_dom_sf"/>
</dbReference>
<protein>
    <recommendedName>
        <fullName evidence="1">2,4-diaminopentanoate dehydrogenase C-terminal domain-containing protein</fullName>
    </recommendedName>
</protein>
<dbReference type="Pfam" id="PF19328">
    <property type="entry name" value="DAP_DH_C"/>
    <property type="match status" value="1"/>
</dbReference>
<feature type="domain" description="2,4-diaminopentanoate dehydrogenase C-terminal" evidence="1">
    <location>
        <begin position="142"/>
        <end position="333"/>
    </location>
</feature>
<keyword evidence="3" id="KW-1185">Reference proteome</keyword>
<evidence type="ECO:0000313" key="3">
    <source>
        <dbReference type="Proteomes" id="UP000198802"/>
    </source>
</evidence>
<dbReference type="SUPFAM" id="SSF51735">
    <property type="entry name" value="NAD(P)-binding Rossmann-fold domains"/>
    <property type="match status" value="1"/>
</dbReference>
<dbReference type="AlphaFoldDB" id="A0A0S4QRX5"/>
<dbReference type="RefSeq" id="WP_091281079.1">
    <property type="nucleotide sequence ID" value="NZ_FAOZ01000018.1"/>
</dbReference>
<name>A0A0S4QRX5_9ACTN</name>
<evidence type="ECO:0000259" key="1">
    <source>
        <dbReference type="Pfam" id="PF19328"/>
    </source>
</evidence>
<gene>
    <name evidence="2" type="ORF">Ga0074812_11815</name>
</gene>
<organism evidence="2 3">
    <name type="scientific">Parafrankia irregularis</name>
    <dbReference type="NCBI Taxonomy" id="795642"/>
    <lineage>
        <taxon>Bacteria</taxon>
        <taxon>Bacillati</taxon>
        <taxon>Actinomycetota</taxon>
        <taxon>Actinomycetes</taxon>
        <taxon>Frankiales</taxon>
        <taxon>Frankiaceae</taxon>
        <taxon>Parafrankia</taxon>
    </lineage>
</organism>
<proteinExistence type="predicted"/>
<dbReference type="EMBL" id="FAOZ01000018">
    <property type="protein sequence ID" value="CUU58243.1"/>
    <property type="molecule type" value="Genomic_DNA"/>
</dbReference>
<evidence type="ECO:0000313" key="2">
    <source>
        <dbReference type="EMBL" id="CUU58243.1"/>
    </source>
</evidence>
<reference evidence="3" key="1">
    <citation type="submission" date="2015-11" db="EMBL/GenBank/DDBJ databases">
        <authorList>
            <person name="Varghese N."/>
        </authorList>
    </citation>
    <scope>NUCLEOTIDE SEQUENCE [LARGE SCALE GENOMIC DNA]</scope>
    <source>
        <strain evidence="3">DSM 45899</strain>
    </source>
</reference>
<accession>A0A0S4QRX5</accession>
<dbReference type="CDD" id="cd24146">
    <property type="entry name" value="nat-AmDH_N_like"/>
    <property type="match status" value="1"/>
</dbReference>
<dbReference type="InterPro" id="IPR045760">
    <property type="entry name" value="DAP_DH_C"/>
</dbReference>
<sequence length="340" mass="36543">MSRRLRVVQWTTGKTGRAAVRGMVGHPVLDLVGCYAHAPDKVGRDVGELCGLDPIGVLATDDVEALVALEPDCVSYMAYRPNFDHLERILESGVNVVSTMYMMAGFGYGEEATHRLRDACLRGGSSLYASGIYPGHAPNVALAASAMCSRIERVSILESLDIAGYANEQMFRAQGFDLPPEDPAAAVACEASCGSFKDQIPVLARELGVRIDRVGFRVEFATANEDTDFGFMTVRKGHIAGFKGTVSGDRDGRSLIECSFVWKLGEDMTPNWPVTHGYIIELDGDPGVRVRLEPQGDHLDGTVTTALPAVNAIPQVCAAPPGIVNLTGLPFVRGAHQLRP</sequence>
<dbReference type="Proteomes" id="UP000198802">
    <property type="component" value="Unassembled WGS sequence"/>
</dbReference>